<evidence type="ECO:0000313" key="2">
    <source>
        <dbReference type="EMBL" id="MDN3711358.1"/>
    </source>
</evidence>
<reference evidence="3" key="1">
    <citation type="journal article" date="2019" name="Int. J. Syst. Evol. Microbiol.">
        <title>The Global Catalogue of Microorganisms (GCM) 10K type strain sequencing project: providing services to taxonomists for standard genome sequencing and annotation.</title>
        <authorList>
            <consortium name="The Broad Institute Genomics Platform"/>
            <consortium name="The Broad Institute Genome Sequencing Center for Infectious Disease"/>
            <person name="Wu L."/>
            <person name="Ma J."/>
        </authorList>
    </citation>
    <scope>NUCLEOTIDE SEQUENCE [LARGE SCALE GENOMIC DNA]</scope>
    <source>
        <strain evidence="3">CECT 8482</strain>
    </source>
</reference>
<organism evidence="2 3">
    <name type="scientific">Paracoccus cavernae</name>
    <dbReference type="NCBI Taxonomy" id="1571207"/>
    <lineage>
        <taxon>Bacteria</taxon>
        <taxon>Pseudomonadati</taxon>
        <taxon>Pseudomonadota</taxon>
        <taxon>Alphaproteobacteria</taxon>
        <taxon>Rhodobacterales</taxon>
        <taxon>Paracoccaceae</taxon>
        <taxon>Paracoccus</taxon>
    </lineage>
</organism>
<dbReference type="Proteomes" id="UP001243846">
    <property type="component" value="Unassembled WGS sequence"/>
</dbReference>
<sequence length="399" mass="42999">MTWTDPKIWLLAAGFAALTQEAAAREPLSASDWLSGSVQEPDNRSAWRPGDARPKVKGKSKDLARTGSVEPVGVTRLGENNPDTMGTVSPRSAGLPAGLWGDGESRALAAQVARQSPHLPALRRLLRRVLAAQLDPPKAPDPASEGALFLARVDKLLDMGATRAAQDLLLRAGPGDPERFRRLFDIALLSGNEAQACKTMDLTPGIAPSFSARIFCLALGGDWAAASLVHYGAETLGRIDPDTARLLSHFLDDGYIDSAEVLTPPATVTPLIYRLHEAIGQPLPSANLPLAFALFDLDDNGGWKAQIDAAERLARAGAIPASQLREIYLCRNPPHRAGFGTASAPSRPSRRLWPRATAMRSKAACRKRSTRCVRAGFSMPWPIWSGQKPPRSRLRAERA</sequence>
<accession>A0ABT8D3K3</accession>
<dbReference type="EMBL" id="JAUFRC010000001">
    <property type="protein sequence ID" value="MDN3711358.1"/>
    <property type="molecule type" value="Genomic_DNA"/>
</dbReference>
<evidence type="ECO:0000313" key="3">
    <source>
        <dbReference type="Proteomes" id="UP001243846"/>
    </source>
</evidence>
<evidence type="ECO:0000256" key="1">
    <source>
        <dbReference type="SAM" id="MobiDB-lite"/>
    </source>
</evidence>
<gene>
    <name evidence="2" type="ORF">QWZ10_05085</name>
</gene>
<comment type="caution">
    <text evidence="2">The sequence shown here is derived from an EMBL/GenBank/DDBJ whole genome shotgun (WGS) entry which is preliminary data.</text>
</comment>
<name>A0ABT8D3K3_9RHOB</name>
<feature type="compositionally biased region" description="Basic and acidic residues" evidence="1">
    <location>
        <begin position="41"/>
        <end position="64"/>
    </location>
</feature>
<protein>
    <submittedName>
        <fullName evidence="2">Uncharacterized protein</fullName>
    </submittedName>
</protein>
<proteinExistence type="predicted"/>
<keyword evidence="3" id="KW-1185">Reference proteome</keyword>
<feature type="region of interest" description="Disordered" evidence="1">
    <location>
        <begin position="28"/>
        <end position="65"/>
    </location>
</feature>